<reference evidence="1" key="1">
    <citation type="journal article" date="2015" name="Proc. Natl. Acad. Sci. U.S.A.">
        <title>Networks of energetic and metabolic interactions define dynamics in microbial communities.</title>
        <authorList>
            <person name="Embree M."/>
            <person name="Liu J.K."/>
            <person name="Al-Bassam M.M."/>
            <person name="Zengler K."/>
        </authorList>
    </citation>
    <scope>NUCLEOTIDE SEQUENCE</scope>
</reference>
<name>A0A0W8FKN5_9ZZZZ</name>
<dbReference type="PANTHER" id="PTHR18964:SF149">
    <property type="entry name" value="BIFUNCTIONAL UDP-N-ACETYLGLUCOSAMINE 2-EPIMERASE_N-ACETYLMANNOSAMINE KINASE"/>
    <property type="match status" value="1"/>
</dbReference>
<sequence>MSTINIVLGIDIGGTKTSFGFVDREGNIIGATSIETNSNESAERFVSRLHRKIEEIRTVLPSPYNLCGIGIGAPNANYYRGTIEKPVNLNWGDTVDFIELMRKIYDIPTVITNDANAAAIGELLFGNARGMKHFIIITLGTGLGSGIVVDGRLLYGASGFAGELGHTVVDPKGRQCRCGKQGCLEAYVSATGLVRTTSILLAERYEPSPLRAMSYSEMTSKIIFDLAQKGDKIALEAFDQTARILGMKLADAVAHTSPEAIFLTGGLAMAGDILLEPANQYMEDFLFGAYKGTVKLFPSGMIAGKSAILGAAALIWNELAP</sequence>
<dbReference type="SUPFAM" id="SSF53067">
    <property type="entry name" value="Actin-like ATPase domain"/>
    <property type="match status" value="1"/>
</dbReference>
<dbReference type="InterPro" id="IPR000600">
    <property type="entry name" value="ROK"/>
</dbReference>
<dbReference type="PANTHER" id="PTHR18964">
    <property type="entry name" value="ROK (REPRESSOR, ORF, KINASE) FAMILY"/>
    <property type="match status" value="1"/>
</dbReference>
<dbReference type="EMBL" id="LNQE01001062">
    <property type="protein sequence ID" value="KUG21435.1"/>
    <property type="molecule type" value="Genomic_DNA"/>
</dbReference>
<keyword evidence="1" id="KW-0808">Transferase</keyword>
<keyword evidence="1" id="KW-0418">Kinase</keyword>
<proteinExistence type="predicted"/>
<dbReference type="InterPro" id="IPR043129">
    <property type="entry name" value="ATPase_NBD"/>
</dbReference>
<evidence type="ECO:0000313" key="1">
    <source>
        <dbReference type="EMBL" id="KUG21435.1"/>
    </source>
</evidence>
<dbReference type="Pfam" id="PF00480">
    <property type="entry name" value="ROK"/>
    <property type="match status" value="1"/>
</dbReference>
<dbReference type="InterPro" id="IPR049874">
    <property type="entry name" value="ROK_cs"/>
</dbReference>
<protein>
    <submittedName>
        <fullName evidence="1">Glucokinase</fullName>
        <ecNumber evidence="1">2.7.1.2</ecNumber>
    </submittedName>
</protein>
<gene>
    <name evidence="1" type="ORF">ASZ90_008791</name>
</gene>
<organism evidence="1">
    <name type="scientific">hydrocarbon metagenome</name>
    <dbReference type="NCBI Taxonomy" id="938273"/>
    <lineage>
        <taxon>unclassified sequences</taxon>
        <taxon>metagenomes</taxon>
        <taxon>ecological metagenomes</taxon>
    </lineage>
</organism>
<dbReference type="GO" id="GO:0004340">
    <property type="term" value="F:glucokinase activity"/>
    <property type="evidence" value="ECO:0007669"/>
    <property type="project" value="UniProtKB-EC"/>
</dbReference>
<dbReference type="Gene3D" id="3.30.420.40">
    <property type="match status" value="2"/>
</dbReference>
<accession>A0A0W8FKN5</accession>
<dbReference type="AlphaFoldDB" id="A0A0W8FKN5"/>
<dbReference type="PROSITE" id="PS01125">
    <property type="entry name" value="ROK"/>
    <property type="match status" value="1"/>
</dbReference>
<dbReference type="EC" id="2.7.1.2" evidence="1"/>
<comment type="caution">
    <text evidence="1">The sequence shown here is derived from an EMBL/GenBank/DDBJ whole genome shotgun (WGS) entry which is preliminary data.</text>
</comment>